<dbReference type="GO" id="GO:0006355">
    <property type="term" value="P:regulation of DNA-templated transcription"/>
    <property type="evidence" value="ECO:0007669"/>
    <property type="project" value="InterPro"/>
</dbReference>
<dbReference type="EMBL" id="LT556085">
    <property type="protein sequence ID" value="SAY92392.1"/>
    <property type="molecule type" value="Genomic_DNA"/>
</dbReference>
<reference evidence="1 4" key="2">
    <citation type="journal article" date="2019" name="Science, e1252229">
        <title>Invertible promoters mediate bacterial phase variation, antibiotic resistance, and host adaptation in the gut.</title>
        <authorList>
            <person name="Jiang X."/>
            <person name="Hall A.B."/>
            <person name="Arthur T.D."/>
            <person name="Plichta D.R."/>
            <person name="Covington C.T."/>
            <person name="Poyet M."/>
            <person name="Crothers J."/>
            <person name="Moses P.L."/>
            <person name="Tolonen A.C."/>
            <person name="Vlamakis H."/>
            <person name="Alm E.J."/>
            <person name="Xavier R.J."/>
        </authorList>
    </citation>
    <scope>NUCLEOTIDE SEQUENCE [LARGE SCALE GENOMIC DNA]</scope>
    <source>
        <strain evidence="1">Ca_0067</strain>
        <strain evidence="4">ca_0067</strain>
    </source>
</reference>
<dbReference type="RefSeq" id="WP_054176700.1">
    <property type="nucleotide sequence ID" value="NZ_AP024585.1"/>
</dbReference>
<dbReference type="EMBL" id="RCYA01000002">
    <property type="protein sequence ID" value="RYT45501.1"/>
    <property type="molecule type" value="Genomic_DNA"/>
</dbReference>
<gene>
    <name evidence="2" type="ORF">CITRO92_0620</name>
    <name evidence="1" type="ORF">EAJ18_07020</name>
</gene>
<dbReference type="Proteomes" id="UP000292985">
    <property type="component" value="Unassembled WGS sequence"/>
</dbReference>
<accession>A0AAX2BDM6</accession>
<reference evidence="2 3" key="1">
    <citation type="submission" date="2016-04" db="EMBL/GenBank/DDBJ databases">
        <authorList>
            <person name="Regsiter A."/>
            <person name="William W."/>
        </authorList>
    </citation>
    <scope>NUCLEOTIDE SEQUENCE [LARGE SCALE GENOMIC DNA]</scope>
    <source>
        <strain evidence="2 3">92</strain>
    </source>
</reference>
<dbReference type="KEGG" id="caf:AL524_05560"/>
<dbReference type="Proteomes" id="UP000245995">
    <property type="component" value="Chromosome CITRO92"/>
</dbReference>
<evidence type="ECO:0000313" key="2">
    <source>
        <dbReference type="EMBL" id="SAY92392.1"/>
    </source>
</evidence>
<protein>
    <submittedName>
        <fullName evidence="1">DNA-binding response regulator</fullName>
    </submittedName>
</protein>
<organism evidence="2 3">
    <name type="scientific">Citrobacter amalonaticus</name>
    <dbReference type="NCBI Taxonomy" id="35703"/>
    <lineage>
        <taxon>Bacteria</taxon>
        <taxon>Pseudomonadati</taxon>
        <taxon>Pseudomonadota</taxon>
        <taxon>Gammaproteobacteria</taxon>
        <taxon>Enterobacterales</taxon>
        <taxon>Enterobacteriaceae</taxon>
        <taxon>Citrobacter</taxon>
    </lineage>
</organism>
<dbReference type="GeneID" id="93034826"/>
<keyword evidence="4" id="KW-1185">Reference proteome</keyword>
<evidence type="ECO:0000313" key="3">
    <source>
        <dbReference type="Proteomes" id="UP000245995"/>
    </source>
</evidence>
<evidence type="ECO:0000313" key="4">
    <source>
        <dbReference type="Proteomes" id="UP000292985"/>
    </source>
</evidence>
<proteinExistence type="predicted"/>
<dbReference type="SUPFAM" id="SSF46894">
    <property type="entry name" value="C-terminal effector domain of the bipartite response regulators"/>
    <property type="match status" value="1"/>
</dbReference>
<keyword evidence="1" id="KW-0238">DNA-binding</keyword>
<dbReference type="GO" id="GO:0003677">
    <property type="term" value="F:DNA binding"/>
    <property type="evidence" value="ECO:0007669"/>
    <property type="project" value="UniProtKB-KW"/>
</dbReference>
<evidence type="ECO:0000313" key="1">
    <source>
        <dbReference type="EMBL" id="RYT45501.1"/>
    </source>
</evidence>
<dbReference type="AlphaFoldDB" id="A0AAX2BDM6"/>
<sequence length="222" mass="26448">MVYQCFLYNKDLFFSQGIKTVIASLLAEKTDVLYSLTDDYTQLIKQLQTRVNDDCCLWILCDLDSLPRERIRALQLMNNFYQRENKNLIILLSEHNMPLFFTLYALLPNAHWLLKSENLANITPFFQELLDQRRQGCCFSYSLVNYTRRRLHHREMNYTISGNEWWLMEEIFKGKSLSQISGEVNIDVRRLSYIKRHLMKRLNIRNNIALFTVFKGIMPCDP</sequence>
<name>A0AAX2BDM6_CITAM</name>
<dbReference type="InterPro" id="IPR016032">
    <property type="entry name" value="Sig_transdc_resp-reg_C-effctor"/>
</dbReference>